<feature type="domain" description="Peptidase S9 prolyl oligopeptidase catalytic" evidence="1">
    <location>
        <begin position="55"/>
        <end position="188"/>
    </location>
</feature>
<dbReference type="Pfam" id="PF00326">
    <property type="entry name" value="Peptidase_S9"/>
    <property type="match status" value="1"/>
</dbReference>
<organism evidence="2 3">
    <name type="scientific">Bifidobacterium asteroides</name>
    <dbReference type="NCBI Taxonomy" id="1684"/>
    <lineage>
        <taxon>Bacteria</taxon>
        <taxon>Bacillati</taxon>
        <taxon>Actinomycetota</taxon>
        <taxon>Actinomycetes</taxon>
        <taxon>Bifidobacteriales</taxon>
        <taxon>Bifidobacteriaceae</taxon>
        <taxon>Bifidobacterium</taxon>
    </lineage>
</organism>
<dbReference type="SUPFAM" id="SSF53474">
    <property type="entry name" value="alpha/beta-Hydrolases"/>
    <property type="match status" value="1"/>
</dbReference>
<name>A0A318N494_9BIFI</name>
<dbReference type="InterPro" id="IPR029058">
    <property type="entry name" value="AB_hydrolase_fold"/>
</dbReference>
<protein>
    <recommendedName>
        <fullName evidence="1">Peptidase S9 prolyl oligopeptidase catalytic domain-containing protein</fullName>
    </recommendedName>
</protein>
<dbReference type="EMBL" id="QGLK01000003">
    <property type="protein sequence ID" value="PXY88299.1"/>
    <property type="molecule type" value="Genomic_DNA"/>
</dbReference>
<evidence type="ECO:0000313" key="3">
    <source>
        <dbReference type="Proteomes" id="UP000248128"/>
    </source>
</evidence>
<dbReference type="GO" id="GO:0008236">
    <property type="term" value="F:serine-type peptidase activity"/>
    <property type="evidence" value="ECO:0007669"/>
    <property type="project" value="InterPro"/>
</dbReference>
<dbReference type="AlphaFoldDB" id="A0A318N494"/>
<sequence>MCPYDHIRLLCVSTPCGLVVFRIDSAFKSCYSCGLPGFWYFTHTPIEICNRLISLFLFGQSWGGYAVGAVLNLHPEVRAAVMVSGFNRSIDMMRQPGRKIAGPAVSLILPCLGLYEHIKFGKFAGYTALDGLKKSKAGIFITQSRDDQVVPVRYSYDLLHEIFQSNPRFLFREYQDRGHAYVYYSQDSVRYCKQFDQEYKEHMRRLGQKPSNESYNAYSAKHFDKSKGFELDVPLMNQMADFYRQYKS</sequence>
<gene>
    <name evidence="2" type="ORF">DKK74_03765</name>
</gene>
<evidence type="ECO:0000313" key="2">
    <source>
        <dbReference type="EMBL" id="PXY88299.1"/>
    </source>
</evidence>
<accession>A0A318N494</accession>
<dbReference type="OrthoDB" id="9806902at2"/>
<evidence type="ECO:0000259" key="1">
    <source>
        <dbReference type="Pfam" id="PF00326"/>
    </source>
</evidence>
<dbReference type="Gene3D" id="3.40.50.1820">
    <property type="entry name" value="alpha/beta hydrolase"/>
    <property type="match status" value="1"/>
</dbReference>
<dbReference type="Proteomes" id="UP000248128">
    <property type="component" value="Unassembled WGS sequence"/>
</dbReference>
<reference evidence="2 3" key="1">
    <citation type="submission" date="2018-05" db="EMBL/GenBank/DDBJ databases">
        <title>Reference genomes for bee gut microbiota database.</title>
        <authorList>
            <person name="Ellegaard K.M."/>
        </authorList>
    </citation>
    <scope>NUCLEOTIDE SEQUENCE [LARGE SCALE GENOMIC DNA]</scope>
    <source>
        <strain evidence="2 3">ESL0199</strain>
    </source>
</reference>
<comment type="caution">
    <text evidence="2">The sequence shown here is derived from an EMBL/GenBank/DDBJ whole genome shotgun (WGS) entry which is preliminary data.</text>
</comment>
<proteinExistence type="predicted"/>
<dbReference type="GO" id="GO:0006508">
    <property type="term" value="P:proteolysis"/>
    <property type="evidence" value="ECO:0007669"/>
    <property type="project" value="InterPro"/>
</dbReference>
<dbReference type="InterPro" id="IPR001375">
    <property type="entry name" value="Peptidase_S9_cat"/>
</dbReference>